<evidence type="ECO:0000313" key="3">
    <source>
        <dbReference type="Proteomes" id="UP001153050"/>
    </source>
</evidence>
<gene>
    <name evidence="2" type="ORF">MES5069_520136</name>
</gene>
<dbReference type="PANTHER" id="PTHR12526">
    <property type="entry name" value="GLYCOSYLTRANSFERASE"/>
    <property type="match status" value="1"/>
</dbReference>
<evidence type="ECO:0000313" key="2">
    <source>
        <dbReference type="EMBL" id="CAH2406460.1"/>
    </source>
</evidence>
<dbReference type="Proteomes" id="UP001153050">
    <property type="component" value="Unassembled WGS sequence"/>
</dbReference>
<organism evidence="2 3">
    <name type="scientific">Mesorhizobium escarrei</name>
    <dbReference type="NCBI Taxonomy" id="666018"/>
    <lineage>
        <taxon>Bacteria</taxon>
        <taxon>Pseudomonadati</taxon>
        <taxon>Pseudomonadota</taxon>
        <taxon>Alphaproteobacteria</taxon>
        <taxon>Hyphomicrobiales</taxon>
        <taxon>Phyllobacteriaceae</taxon>
        <taxon>Mesorhizobium</taxon>
    </lineage>
</organism>
<evidence type="ECO:0000259" key="1">
    <source>
        <dbReference type="Pfam" id="PF00534"/>
    </source>
</evidence>
<dbReference type="InterPro" id="IPR001296">
    <property type="entry name" value="Glyco_trans_1"/>
</dbReference>
<name>A0ABM9EB39_9HYPH</name>
<sequence>MSANRVTVIQPALPKYRYGIFDRLSKRLGPRFSVFSSGSDLDVLSVGMAGREWQRPLGIYRHLLAGLYWQTDALSVPMGRGDIVVVSGAPRCLSNLALLLKAKMLGARTIWWGHYWSSTSRGWRAVLRLAIMQLADAVLFYTDQEIAEYNNSARGRLSNKLISALNNGIDTDEVVKVREKYEPSSRYRDLLFIGRVEEKAHLEFLLLALSKSICSEVTLDVIGDGSKQSEMLKLAEELGIGRRVAWYGAVTDEPRIGHIANQCKAFVYPGSVGLSLIHGLSYGLPAILPDNRWAHMPEIAAFRPDINGMEFRRGDVDDLARVVATVLGDPARLTDMSIAAVDTISASFNAEDMASRFVELVRQVENQVTQ</sequence>
<proteinExistence type="predicted"/>
<keyword evidence="3" id="KW-1185">Reference proteome</keyword>
<dbReference type="CDD" id="cd03801">
    <property type="entry name" value="GT4_PimA-like"/>
    <property type="match status" value="1"/>
</dbReference>
<dbReference type="Pfam" id="PF00534">
    <property type="entry name" value="Glycos_transf_1"/>
    <property type="match status" value="1"/>
</dbReference>
<comment type="caution">
    <text evidence="2">The sequence shown here is derived from an EMBL/GenBank/DDBJ whole genome shotgun (WGS) entry which is preliminary data.</text>
</comment>
<protein>
    <submittedName>
        <fullName evidence="2">Glycos_transf_1 domain-containing protein</fullName>
    </submittedName>
</protein>
<accession>A0ABM9EB39</accession>
<reference evidence="2 3" key="1">
    <citation type="submission" date="2022-03" db="EMBL/GenBank/DDBJ databases">
        <authorList>
            <person name="Brunel B."/>
        </authorList>
    </citation>
    <scope>NUCLEOTIDE SEQUENCE [LARGE SCALE GENOMIC DNA]</scope>
    <source>
        <strain evidence="2">STM5069sample</strain>
    </source>
</reference>
<dbReference type="SUPFAM" id="SSF53756">
    <property type="entry name" value="UDP-Glycosyltransferase/glycogen phosphorylase"/>
    <property type="match status" value="1"/>
</dbReference>
<feature type="domain" description="Glycosyl transferase family 1" evidence="1">
    <location>
        <begin position="178"/>
        <end position="339"/>
    </location>
</feature>
<dbReference type="Gene3D" id="3.40.50.2000">
    <property type="entry name" value="Glycogen Phosphorylase B"/>
    <property type="match status" value="2"/>
</dbReference>
<dbReference type="EMBL" id="CAKXZT010000149">
    <property type="protein sequence ID" value="CAH2406460.1"/>
    <property type="molecule type" value="Genomic_DNA"/>
</dbReference>